<dbReference type="AlphaFoldDB" id="A0A9P6AJ28"/>
<dbReference type="Proteomes" id="UP000886523">
    <property type="component" value="Unassembled WGS sequence"/>
</dbReference>
<evidence type="ECO:0000259" key="2">
    <source>
        <dbReference type="Pfam" id="PF08593"/>
    </source>
</evidence>
<name>A0A9P6AJ28_9AGAM</name>
<evidence type="ECO:0000313" key="3">
    <source>
        <dbReference type="EMBL" id="KAF9506666.1"/>
    </source>
</evidence>
<gene>
    <name evidence="3" type="ORF">BS47DRAFT_1352561</name>
</gene>
<proteinExistence type="inferred from homology"/>
<comment type="similarity">
    <text evidence="1">Belongs to the UPF0612 family.</text>
</comment>
<comment type="caution">
    <text evidence="3">The sequence shown here is derived from an EMBL/GenBank/DDBJ whole genome shotgun (WGS) entry which is preliminary data.</text>
</comment>
<reference evidence="3" key="1">
    <citation type="journal article" date="2020" name="Nat. Commun.">
        <title>Large-scale genome sequencing of mycorrhizal fungi provides insights into the early evolution of symbiotic traits.</title>
        <authorList>
            <person name="Miyauchi S."/>
            <person name="Kiss E."/>
            <person name="Kuo A."/>
            <person name="Drula E."/>
            <person name="Kohler A."/>
            <person name="Sanchez-Garcia M."/>
            <person name="Morin E."/>
            <person name="Andreopoulos B."/>
            <person name="Barry K.W."/>
            <person name="Bonito G."/>
            <person name="Buee M."/>
            <person name="Carver A."/>
            <person name="Chen C."/>
            <person name="Cichocki N."/>
            <person name="Clum A."/>
            <person name="Culley D."/>
            <person name="Crous P.W."/>
            <person name="Fauchery L."/>
            <person name="Girlanda M."/>
            <person name="Hayes R.D."/>
            <person name="Keri Z."/>
            <person name="LaButti K."/>
            <person name="Lipzen A."/>
            <person name="Lombard V."/>
            <person name="Magnuson J."/>
            <person name="Maillard F."/>
            <person name="Murat C."/>
            <person name="Nolan M."/>
            <person name="Ohm R.A."/>
            <person name="Pangilinan J."/>
            <person name="Pereira M.F."/>
            <person name="Perotto S."/>
            <person name="Peter M."/>
            <person name="Pfister S."/>
            <person name="Riley R."/>
            <person name="Sitrit Y."/>
            <person name="Stielow J.B."/>
            <person name="Szollosi G."/>
            <person name="Zifcakova L."/>
            <person name="Stursova M."/>
            <person name="Spatafora J.W."/>
            <person name="Tedersoo L."/>
            <person name="Vaario L.M."/>
            <person name="Yamada A."/>
            <person name="Yan M."/>
            <person name="Wang P."/>
            <person name="Xu J."/>
            <person name="Bruns T."/>
            <person name="Baldrian P."/>
            <person name="Vilgalys R."/>
            <person name="Dunand C."/>
            <person name="Henrissat B."/>
            <person name="Grigoriev I.V."/>
            <person name="Hibbett D."/>
            <person name="Nagy L.G."/>
            <person name="Martin F.M."/>
        </authorList>
    </citation>
    <scope>NUCLEOTIDE SEQUENCE</scope>
    <source>
        <strain evidence="3">UP504</strain>
    </source>
</reference>
<dbReference type="Pfam" id="PF08593">
    <property type="entry name" value="Mug135_C"/>
    <property type="match status" value="1"/>
</dbReference>
<protein>
    <recommendedName>
        <fullName evidence="2">Mug135-like C-terminal domain-containing protein</fullName>
    </recommendedName>
</protein>
<dbReference type="EMBL" id="MU129104">
    <property type="protein sequence ID" value="KAF9506666.1"/>
    <property type="molecule type" value="Genomic_DNA"/>
</dbReference>
<dbReference type="InterPro" id="IPR013902">
    <property type="entry name" value="Mug135-like_C"/>
</dbReference>
<evidence type="ECO:0000256" key="1">
    <source>
        <dbReference type="ARBA" id="ARBA00005788"/>
    </source>
</evidence>
<accession>A0A9P6AJ28</accession>
<evidence type="ECO:0000313" key="4">
    <source>
        <dbReference type="Proteomes" id="UP000886523"/>
    </source>
</evidence>
<organism evidence="3 4">
    <name type="scientific">Hydnum rufescens UP504</name>
    <dbReference type="NCBI Taxonomy" id="1448309"/>
    <lineage>
        <taxon>Eukaryota</taxon>
        <taxon>Fungi</taxon>
        <taxon>Dikarya</taxon>
        <taxon>Basidiomycota</taxon>
        <taxon>Agaricomycotina</taxon>
        <taxon>Agaricomycetes</taxon>
        <taxon>Cantharellales</taxon>
        <taxon>Hydnaceae</taxon>
        <taxon>Hydnum</taxon>
    </lineage>
</organism>
<keyword evidence="4" id="KW-1185">Reference proteome</keyword>
<sequence>MSFQSTKQVAAKTYNASCADGSRIPYTIVPFTDGTNPLPELPEIRNYNNILALSEDHTVAYLQGYGGHVSGSNLELHQQLASLLGAHVPGFPL</sequence>
<dbReference type="OrthoDB" id="3230244at2759"/>
<feature type="domain" description="Mug135-like C-terminal" evidence="2">
    <location>
        <begin position="13"/>
        <end position="85"/>
    </location>
</feature>